<sequence length="744" mass="82306">MNSAQSRVGRRKRGFSVYQDSEDHSHTKVKRARYSKKKQTPTTRTGQINRAHNDTSTESHILPPTTRLVDAPSVSPQFDDQPLTPSLTQVSSVWTVPFPGGPLTWTSFQDPSVSLVGWVNILTESPLLLSRTRHRIAEIFPGQEGKFNEPDLNNLLQWFEPEPEFAPMPIFTKMIKDGKLCYYKAYTRDEITAGDLQNVAHCIFRHLEWKFGSPAERQAFLERQGFADVTQYVLFNSAIWANDIGLEGNELNDPLWGHQESLEIAGWGTIFRDPAQNEFVNPPTAPRRVFGDDTNKEALESGDRGANDVLKEYLPGEISAGDVNFDYSGFALYQDSEQRPQLVEDDSNTLLPTPSPKFGSEAMPAVNPQVGMPSQDVSEEACTEYTPVLESTRKDLTVGSGQSFSTSIDPQLGASPSQYIPSALHMQSPVPMSGGDENGHIPTVVQREKQHGPALVLGTRTTRRALQDITNQPESSPRIHREQPADPASPSTPSGNSNIAHAVDSVANAASEFGQRSPVSQPEPSYDRLKEELNLGDSSDSGSQSQYAALKEGAKLGDISGLSPRKILQRIQDRVAQALPQRQNAQPPAQPPARRRRQRTALKHKPHGQSTSSAAKLPPAQNQGVAGAVQAIVLSALSTTAKRADRRATIARYTQELANGQAQKLTPQFKAKAYKDPGRRTVMDMVRNRPRQISRLKDKERNDMLAQIHVWRTTNPSLTRPLIEQMLVNEGFHATLGQESFNGW</sequence>
<feature type="region of interest" description="Disordered" evidence="1">
    <location>
        <begin position="578"/>
        <end position="622"/>
    </location>
</feature>
<evidence type="ECO:0000256" key="1">
    <source>
        <dbReference type="SAM" id="MobiDB-lite"/>
    </source>
</evidence>
<reference evidence="2" key="1">
    <citation type="journal article" date="2020" name="Stud. Mycol.">
        <title>101 Dothideomycetes genomes: a test case for predicting lifestyles and emergence of pathogens.</title>
        <authorList>
            <person name="Haridas S."/>
            <person name="Albert R."/>
            <person name="Binder M."/>
            <person name="Bloem J."/>
            <person name="Labutti K."/>
            <person name="Salamov A."/>
            <person name="Andreopoulos B."/>
            <person name="Baker S."/>
            <person name="Barry K."/>
            <person name="Bills G."/>
            <person name="Bluhm B."/>
            <person name="Cannon C."/>
            <person name="Castanera R."/>
            <person name="Culley D."/>
            <person name="Daum C."/>
            <person name="Ezra D."/>
            <person name="Gonzalez J."/>
            <person name="Henrissat B."/>
            <person name="Kuo A."/>
            <person name="Liang C."/>
            <person name="Lipzen A."/>
            <person name="Lutzoni F."/>
            <person name="Magnuson J."/>
            <person name="Mondo S."/>
            <person name="Nolan M."/>
            <person name="Ohm R."/>
            <person name="Pangilinan J."/>
            <person name="Park H.-J."/>
            <person name="Ramirez L."/>
            <person name="Alfaro M."/>
            <person name="Sun H."/>
            <person name="Tritt A."/>
            <person name="Yoshinaga Y."/>
            <person name="Zwiers L.-H."/>
            <person name="Turgeon B."/>
            <person name="Goodwin S."/>
            <person name="Spatafora J."/>
            <person name="Crous P."/>
            <person name="Grigoriev I."/>
        </authorList>
    </citation>
    <scope>NUCLEOTIDE SEQUENCE</scope>
    <source>
        <strain evidence="2">CBS 675.92</strain>
    </source>
</reference>
<proteinExistence type="predicted"/>
<feature type="region of interest" description="Disordered" evidence="1">
    <location>
        <begin position="1"/>
        <end position="63"/>
    </location>
</feature>
<organism evidence="2 3">
    <name type="scientific">Byssothecium circinans</name>
    <dbReference type="NCBI Taxonomy" id="147558"/>
    <lineage>
        <taxon>Eukaryota</taxon>
        <taxon>Fungi</taxon>
        <taxon>Dikarya</taxon>
        <taxon>Ascomycota</taxon>
        <taxon>Pezizomycotina</taxon>
        <taxon>Dothideomycetes</taxon>
        <taxon>Pleosporomycetidae</taxon>
        <taxon>Pleosporales</taxon>
        <taxon>Massarineae</taxon>
        <taxon>Massarinaceae</taxon>
        <taxon>Byssothecium</taxon>
    </lineage>
</organism>
<gene>
    <name evidence="2" type="ORF">CC80DRAFT_550468</name>
</gene>
<accession>A0A6A5TS03</accession>
<evidence type="ECO:0000313" key="2">
    <source>
        <dbReference type="EMBL" id="KAF1954442.1"/>
    </source>
</evidence>
<feature type="compositionally biased region" description="Polar residues" evidence="1">
    <location>
        <begin position="40"/>
        <end position="50"/>
    </location>
</feature>
<feature type="compositionally biased region" description="Low complexity" evidence="1">
    <location>
        <begin position="578"/>
        <end position="587"/>
    </location>
</feature>
<dbReference type="AlphaFoldDB" id="A0A6A5TS03"/>
<feature type="compositionally biased region" description="Polar residues" evidence="1">
    <location>
        <begin position="489"/>
        <end position="499"/>
    </location>
</feature>
<name>A0A6A5TS03_9PLEO</name>
<feature type="region of interest" description="Disordered" evidence="1">
    <location>
        <begin position="469"/>
        <end position="499"/>
    </location>
</feature>
<dbReference type="EMBL" id="ML976999">
    <property type="protein sequence ID" value="KAF1954442.1"/>
    <property type="molecule type" value="Genomic_DNA"/>
</dbReference>
<feature type="compositionally biased region" description="Polar residues" evidence="1">
    <location>
        <begin position="399"/>
        <end position="418"/>
    </location>
</feature>
<keyword evidence="3" id="KW-1185">Reference proteome</keyword>
<evidence type="ECO:0000313" key="3">
    <source>
        <dbReference type="Proteomes" id="UP000800035"/>
    </source>
</evidence>
<dbReference type="Proteomes" id="UP000800035">
    <property type="component" value="Unassembled WGS sequence"/>
</dbReference>
<feature type="compositionally biased region" description="Basic residues" evidence="1">
    <location>
        <begin position="27"/>
        <end position="39"/>
    </location>
</feature>
<feature type="compositionally biased region" description="Basic residues" evidence="1">
    <location>
        <begin position="593"/>
        <end position="607"/>
    </location>
</feature>
<protein>
    <submittedName>
        <fullName evidence="2">Uncharacterized protein</fullName>
    </submittedName>
</protein>
<feature type="region of interest" description="Disordered" evidence="1">
    <location>
        <begin position="397"/>
        <end position="418"/>
    </location>
</feature>